<proteinExistence type="predicted"/>
<protein>
    <submittedName>
        <fullName evidence="1">Glucose--fructose oxidoreductase</fullName>
        <ecNumber evidence="1">1.1.99.28</ecNumber>
    </submittedName>
</protein>
<organism evidence="1 2">
    <name type="scientific">Mesonia oceanica</name>
    <dbReference type="NCBI Taxonomy" id="2687242"/>
    <lineage>
        <taxon>Bacteria</taxon>
        <taxon>Pseudomonadati</taxon>
        <taxon>Bacteroidota</taxon>
        <taxon>Flavobacteriia</taxon>
        <taxon>Flavobacteriales</taxon>
        <taxon>Flavobacteriaceae</taxon>
        <taxon>Mesonia</taxon>
    </lineage>
</organism>
<sequence>MKTNYNWGIIGLGKIARKFAIDLQSIKNANLKAVASRSLQKAEAFAEDFYADKFYGSYSELINDPDVDIVYIATPHVFHKDISIECLKAKKAVLCEKAFGMNTTEVEEMIATAKAEDVFLMEALWTHFVPHYQYVLKLIEKKKYGKIKSLTADFGFKAPYDENKRLFNKDLGGGSLLDIGIYPVFAAMTLIGMPDKIEAVAKMSETGVDSRCSITFKYKNGAIANLKSTFLKQTPTECIIEFEKATVKLTERFHEPPSTVEITQKNKEKKVIEFPVETLGYNYEAIHVQKMLAQKRKESTVMTFEKSLNLISLLDKIRKDIGLSY</sequence>
<keyword evidence="2" id="KW-1185">Reference proteome</keyword>
<dbReference type="EMBL" id="CABVMM010000005">
    <property type="protein sequence ID" value="VVV00291.1"/>
    <property type="molecule type" value="Genomic_DNA"/>
</dbReference>
<accession>A0AC61Y792</accession>
<reference evidence="1" key="1">
    <citation type="submission" date="2019-09" db="EMBL/GenBank/DDBJ databases">
        <authorList>
            <person name="Rodrigo-Torres L."/>
            <person name="Arahal R. D."/>
            <person name="Lucena T."/>
        </authorList>
    </citation>
    <scope>NUCLEOTIDE SEQUENCE</scope>
    <source>
        <strain evidence="1">ISS653</strain>
    </source>
</reference>
<dbReference type="Proteomes" id="UP000356253">
    <property type="component" value="Unassembled WGS sequence"/>
</dbReference>
<name>A0AC61Y792_9FLAO</name>
<comment type="caution">
    <text evidence="1">The sequence shown here is derived from an EMBL/GenBank/DDBJ whole genome shotgun (WGS) entry which is preliminary data.</text>
</comment>
<gene>
    <name evidence="1" type="primary">gfo</name>
    <name evidence="1" type="ORF">FVB9532_01560</name>
</gene>
<dbReference type="EC" id="1.1.99.28" evidence="1"/>
<evidence type="ECO:0000313" key="2">
    <source>
        <dbReference type="Proteomes" id="UP000356253"/>
    </source>
</evidence>
<evidence type="ECO:0000313" key="1">
    <source>
        <dbReference type="EMBL" id="VVV00291.1"/>
    </source>
</evidence>
<keyword evidence="1" id="KW-0560">Oxidoreductase</keyword>